<evidence type="ECO:0000313" key="2">
    <source>
        <dbReference type="EMBL" id="NDV38756.1"/>
    </source>
</evidence>
<dbReference type="Pfam" id="PF00582">
    <property type="entry name" value="Usp"/>
    <property type="match status" value="1"/>
</dbReference>
<sequence>MVPVDIDAPSHEAFRFAVKITKPSDELYLMHIERKIPSIAPVPPFVEEGTTMVPPELALKLKEEILRECQSAHRHCKWVQRKSINGDIAHELCKFAEHEKVDQVIMGGRGLGSFGGIILGSVSQAVLKECRCPVTVVKKSTPESHHF</sequence>
<dbReference type="PRINTS" id="PR01438">
    <property type="entry name" value="UNVRSLSTRESS"/>
</dbReference>
<protein>
    <recommendedName>
        <fullName evidence="1">UspA domain-containing protein</fullName>
    </recommendedName>
</protein>
<dbReference type="SUPFAM" id="SSF52402">
    <property type="entry name" value="Adenine nucleotide alpha hydrolases-like"/>
    <property type="match status" value="1"/>
</dbReference>
<dbReference type="AlphaFoldDB" id="A0A6B2LNV1"/>
<dbReference type="PANTHER" id="PTHR46100:SF4">
    <property type="entry name" value="USPA DOMAIN-CONTAINING PROTEIN"/>
    <property type="match status" value="1"/>
</dbReference>
<name>A0A6B2LNV1_9EUKA</name>
<evidence type="ECO:0000259" key="1">
    <source>
        <dbReference type="Pfam" id="PF00582"/>
    </source>
</evidence>
<dbReference type="InterPro" id="IPR006015">
    <property type="entry name" value="Universal_stress_UspA"/>
</dbReference>
<dbReference type="Gene3D" id="3.40.50.620">
    <property type="entry name" value="HUPs"/>
    <property type="match status" value="1"/>
</dbReference>
<reference evidence="2" key="1">
    <citation type="journal article" date="2020" name="J. Eukaryot. Microbiol.">
        <title>De novo Sequencing, Assembly and Annotation of the Transcriptome for the Free-Living Testate Amoeba Arcella intermedia.</title>
        <authorList>
            <person name="Ribeiro G.M."/>
            <person name="Porfirio-Sousa A.L."/>
            <person name="Maurer-Alcala X.X."/>
            <person name="Katz L.A."/>
            <person name="Lahr D.J.G."/>
        </authorList>
    </citation>
    <scope>NUCLEOTIDE SEQUENCE</scope>
</reference>
<dbReference type="InterPro" id="IPR014729">
    <property type="entry name" value="Rossmann-like_a/b/a_fold"/>
</dbReference>
<dbReference type="CDD" id="cd00293">
    <property type="entry name" value="USP-like"/>
    <property type="match status" value="1"/>
</dbReference>
<dbReference type="PANTHER" id="PTHR46100">
    <property type="entry name" value="IMP2'P"/>
    <property type="match status" value="1"/>
</dbReference>
<accession>A0A6B2LNV1</accession>
<feature type="domain" description="UspA" evidence="1">
    <location>
        <begin position="1"/>
        <end position="138"/>
    </location>
</feature>
<proteinExistence type="predicted"/>
<organism evidence="2">
    <name type="scientific">Arcella intermedia</name>
    <dbReference type="NCBI Taxonomy" id="1963864"/>
    <lineage>
        <taxon>Eukaryota</taxon>
        <taxon>Amoebozoa</taxon>
        <taxon>Tubulinea</taxon>
        <taxon>Elardia</taxon>
        <taxon>Arcellinida</taxon>
        <taxon>Sphaerothecina</taxon>
        <taxon>Arcellidae</taxon>
        <taxon>Arcella</taxon>
    </lineage>
</organism>
<dbReference type="InterPro" id="IPR006016">
    <property type="entry name" value="UspA"/>
</dbReference>
<dbReference type="EMBL" id="GIBP01009787">
    <property type="protein sequence ID" value="NDV38756.1"/>
    <property type="molecule type" value="Transcribed_RNA"/>
</dbReference>